<dbReference type="AlphaFoldDB" id="A0A1Y5TG59"/>
<dbReference type="Proteomes" id="UP000193870">
    <property type="component" value="Unassembled WGS sequence"/>
</dbReference>
<proteinExistence type="predicted"/>
<evidence type="ECO:0000313" key="3">
    <source>
        <dbReference type="EMBL" id="SLN61163.1"/>
    </source>
</evidence>
<keyword evidence="4" id="KW-1185">Reference proteome</keyword>
<dbReference type="GO" id="GO:0022857">
    <property type="term" value="F:transmembrane transporter activity"/>
    <property type="evidence" value="ECO:0007669"/>
    <property type="project" value="InterPro"/>
</dbReference>
<accession>A0A1Y5TG59</accession>
<dbReference type="OrthoDB" id="5186924at2"/>
<keyword evidence="1" id="KW-0472">Membrane</keyword>
<dbReference type="EMBL" id="FWFV01000009">
    <property type="protein sequence ID" value="SLN61163.1"/>
    <property type="molecule type" value="Genomic_DNA"/>
</dbReference>
<feature type="domain" description="Major facilitator superfamily (MFS) profile" evidence="2">
    <location>
        <begin position="1"/>
        <end position="148"/>
    </location>
</feature>
<dbReference type="InterPro" id="IPR020846">
    <property type="entry name" value="MFS_dom"/>
</dbReference>
<evidence type="ECO:0000313" key="4">
    <source>
        <dbReference type="Proteomes" id="UP000193870"/>
    </source>
</evidence>
<dbReference type="Pfam" id="PF07331">
    <property type="entry name" value="TctB"/>
    <property type="match status" value="1"/>
</dbReference>
<feature type="transmembrane region" description="Helical" evidence="1">
    <location>
        <begin position="41"/>
        <end position="62"/>
    </location>
</feature>
<keyword evidence="1" id="KW-0812">Transmembrane</keyword>
<feature type="transmembrane region" description="Helical" evidence="1">
    <location>
        <begin position="115"/>
        <end position="137"/>
    </location>
</feature>
<keyword evidence="1" id="KW-1133">Transmembrane helix</keyword>
<gene>
    <name evidence="3" type="ORF">PAM7066_03043</name>
</gene>
<dbReference type="RefSeq" id="WP_085855035.1">
    <property type="nucleotide sequence ID" value="NZ_FOPF01000010.1"/>
</dbReference>
<name>A0A1Y5TG59_9RHOB</name>
<organism evidence="3 4">
    <name type="scientific">Palleronia marisminoris</name>
    <dbReference type="NCBI Taxonomy" id="315423"/>
    <lineage>
        <taxon>Bacteria</taxon>
        <taxon>Pseudomonadati</taxon>
        <taxon>Pseudomonadota</taxon>
        <taxon>Alphaproteobacteria</taxon>
        <taxon>Rhodobacterales</taxon>
        <taxon>Roseobacteraceae</taxon>
        <taxon>Palleronia</taxon>
    </lineage>
</organism>
<evidence type="ECO:0000256" key="1">
    <source>
        <dbReference type="SAM" id="Phobius"/>
    </source>
</evidence>
<dbReference type="PROSITE" id="PS50850">
    <property type="entry name" value="MFS"/>
    <property type="match status" value="1"/>
</dbReference>
<sequence>MRRDWPDIWGGLALAAVGLSACGWALAYYDLGTLRRMGPGFFPTVLGAMLAALGLIVALPALRRTGVPSRVQPWAAAAVLASIVIFGLGLSRLGLVGATAASVLVASLPAPQPGWTWRMVLTLAVTLLTVLVFSFGLRMTLPLWPRLP</sequence>
<reference evidence="3 4" key="1">
    <citation type="submission" date="2017-03" db="EMBL/GenBank/DDBJ databases">
        <authorList>
            <person name="Afonso C.L."/>
            <person name="Miller P.J."/>
            <person name="Scott M.A."/>
            <person name="Spackman E."/>
            <person name="Goraichik I."/>
            <person name="Dimitrov K.M."/>
            <person name="Suarez D.L."/>
            <person name="Swayne D.E."/>
        </authorList>
    </citation>
    <scope>NUCLEOTIDE SEQUENCE [LARGE SCALE GENOMIC DNA]</scope>
    <source>
        <strain evidence="3 4">CECT 7066</strain>
    </source>
</reference>
<dbReference type="STRING" id="315423.SAMN04488020_11035"/>
<dbReference type="InterPro" id="IPR009936">
    <property type="entry name" value="DUF1468"/>
</dbReference>
<dbReference type="PROSITE" id="PS51257">
    <property type="entry name" value="PROKAR_LIPOPROTEIN"/>
    <property type="match status" value="1"/>
</dbReference>
<protein>
    <submittedName>
        <fullName evidence="3">Tripartite tricarboxylate transporter TctB family protein</fullName>
    </submittedName>
</protein>
<feature type="transmembrane region" description="Helical" evidence="1">
    <location>
        <begin position="74"/>
        <end position="95"/>
    </location>
</feature>
<evidence type="ECO:0000259" key="2">
    <source>
        <dbReference type="PROSITE" id="PS50850"/>
    </source>
</evidence>
<feature type="transmembrane region" description="Helical" evidence="1">
    <location>
        <begin position="12"/>
        <end position="29"/>
    </location>
</feature>